<reference evidence="1" key="1">
    <citation type="submission" date="2023-07" db="EMBL/GenBank/DDBJ databases">
        <title>Sorghum-associated microbial communities from plants grown in Nebraska, USA.</title>
        <authorList>
            <person name="Schachtman D."/>
        </authorList>
    </citation>
    <scope>NUCLEOTIDE SEQUENCE</scope>
    <source>
        <strain evidence="1">2697</strain>
    </source>
</reference>
<proteinExistence type="predicted"/>
<gene>
    <name evidence="1" type="ORF">J2X78_001734</name>
</gene>
<evidence type="ECO:0000313" key="1">
    <source>
        <dbReference type="EMBL" id="MDR6783182.1"/>
    </source>
</evidence>
<keyword evidence="2" id="KW-1185">Reference proteome</keyword>
<dbReference type="EMBL" id="JAVDTF010000001">
    <property type="protein sequence ID" value="MDR6783182.1"/>
    <property type="molecule type" value="Genomic_DNA"/>
</dbReference>
<dbReference type="Proteomes" id="UP001246858">
    <property type="component" value="Unassembled WGS sequence"/>
</dbReference>
<evidence type="ECO:0000313" key="2">
    <source>
        <dbReference type="Proteomes" id="UP001246858"/>
    </source>
</evidence>
<name>A0ACC6KVI2_9SPHI</name>
<accession>A0ACC6KVI2</accession>
<organism evidence="1 2">
    <name type="scientific">Pedobacter africanus</name>
    <dbReference type="NCBI Taxonomy" id="151894"/>
    <lineage>
        <taxon>Bacteria</taxon>
        <taxon>Pseudomonadati</taxon>
        <taxon>Bacteroidota</taxon>
        <taxon>Sphingobacteriia</taxon>
        <taxon>Sphingobacteriales</taxon>
        <taxon>Sphingobacteriaceae</taxon>
        <taxon>Pedobacter</taxon>
    </lineage>
</organism>
<comment type="caution">
    <text evidence="1">The sequence shown here is derived from an EMBL/GenBank/DDBJ whole genome shotgun (WGS) entry which is preliminary data.</text>
</comment>
<protein>
    <submittedName>
        <fullName evidence="1">Uncharacterized protein</fullName>
    </submittedName>
</protein>
<sequence>MQQEDKGKVLLQKYLDGEANAEEQAMVESWQLDFSLLEKRPLDDKAALNDLAEIKKELNSISGAVGKGRLWVSVAAAAAVVVLCAGLWFYYSSYKQESNLRKDLYANNIGPGKNSATLTLASGEVLELNGAKSGIVVDAAGLRYKDGTVLGTKVLSSGSEVITAATPKGGTYQVSLPDGTRVWLNSASEIRFPSRFNGQKRRIVLSGEAYFEVAKMTKPFVVATGGQEVKVLGTHFNVNSYKDELVTTTTLLEGAVQVSSLPGNMVNLRPGQQSVLSGSALRVSPADTDMAIAWKEGYFRFKNESVPAIMRKLSRWYDVEIVYRGDPGKEAFGGKISRSKTLAEVLEMLQSTKKIHFKIEERRIIVQ</sequence>